<dbReference type="PANTHER" id="PTHR38463:SF1">
    <property type="entry name" value="STRESS RESPONSE PROTEIN YSNF"/>
    <property type="match status" value="1"/>
</dbReference>
<dbReference type="PANTHER" id="PTHR38463">
    <property type="entry name" value="STRESS RESPONSE PROTEIN YSNF"/>
    <property type="match status" value="1"/>
</dbReference>
<dbReference type="Proteomes" id="UP000243719">
    <property type="component" value="Unassembled WGS sequence"/>
</dbReference>
<reference evidence="4" key="1">
    <citation type="submission" date="2016-09" db="EMBL/GenBank/DDBJ databases">
        <authorList>
            <person name="Varghese N."/>
            <person name="Submissions S."/>
        </authorList>
    </citation>
    <scope>NUCLEOTIDE SEQUENCE [LARGE SCALE GENOMIC DNA]</scope>
    <source>
        <strain evidence="4">JS23</strain>
    </source>
</reference>
<evidence type="ECO:0000313" key="4">
    <source>
        <dbReference type="Proteomes" id="UP000243719"/>
    </source>
</evidence>
<feature type="domain" description="DUF2382" evidence="2">
    <location>
        <begin position="204"/>
        <end position="309"/>
    </location>
</feature>
<dbReference type="RefSeq" id="WP_091906798.1">
    <property type="nucleotide sequence ID" value="NZ_FNLO01000004.1"/>
</dbReference>
<organism evidence="3 4">
    <name type="scientific">Chitinasiproducens palmae</name>
    <dbReference type="NCBI Taxonomy" id="1770053"/>
    <lineage>
        <taxon>Bacteria</taxon>
        <taxon>Pseudomonadati</taxon>
        <taxon>Pseudomonadota</taxon>
        <taxon>Betaproteobacteria</taxon>
        <taxon>Burkholderiales</taxon>
        <taxon>Burkholderiaceae</taxon>
        <taxon>Chitinasiproducens</taxon>
    </lineage>
</organism>
<keyword evidence="4" id="KW-1185">Reference proteome</keyword>
<protein>
    <submittedName>
        <fullName evidence="3">Conserved domain-containing protein</fullName>
    </submittedName>
</protein>
<accession>A0A1H2PMR9</accession>
<feature type="region of interest" description="Disordered" evidence="1">
    <location>
        <begin position="312"/>
        <end position="346"/>
    </location>
</feature>
<name>A0A1H2PMR9_9BURK</name>
<dbReference type="EMBL" id="FNLO01000004">
    <property type="protein sequence ID" value="SDV47972.1"/>
    <property type="molecule type" value="Genomic_DNA"/>
</dbReference>
<sequence length="346" mass="37689">MAQTIIGVFDSKQRAQDAVNALVSDGFSSAHIDVHAYDDYAAGTYTDAGTFGTPATGTGAASLGADPLDTGYGTQRAATTGSLDADALPRTATTGTTYTGTERPHEGILSRIEHFFGNLFGNDDRPDEIGHYSEAVRRGGTLVTVDVDDEARVERARDILWQNGAADIDSRVAQWRETGYDRYDSAAPLYSRDEADAERQRFAVVQEELEVGKREVNNGGVRVYSRVTERPVSETVNLREEHATIERRAVDRPATAADLREGWTEVNNTEERAVVNKSARVVEEVVVGKEASTRTETISDTVRGTDVQVEQVPGDTTINTRSTLDRTADVPLDSDTTTDPAYRKPL</sequence>
<dbReference type="InterPro" id="IPR019060">
    <property type="entry name" value="DUF2382"/>
</dbReference>
<gene>
    <name evidence="3" type="ORF">SAMN05216551_10442</name>
</gene>
<dbReference type="Pfam" id="PF09557">
    <property type="entry name" value="DUF2382"/>
    <property type="match status" value="1"/>
</dbReference>
<dbReference type="InterPro" id="IPR052967">
    <property type="entry name" value="Stress_Response_Assoc"/>
</dbReference>
<evidence type="ECO:0000259" key="2">
    <source>
        <dbReference type="Pfam" id="PF09557"/>
    </source>
</evidence>
<proteinExistence type="predicted"/>
<dbReference type="AlphaFoldDB" id="A0A1H2PMR9"/>
<dbReference type="STRING" id="1770053.SAMN05216551_10442"/>
<dbReference type="OrthoDB" id="581516at2"/>
<evidence type="ECO:0000256" key="1">
    <source>
        <dbReference type="SAM" id="MobiDB-lite"/>
    </source>
</evidence>
<evidence type="ECO:0000313" key="3">
    <source>
        <dbReference type="EMBL" id="SDV47972.1"/>
    </source>
</evidence>